<comment type="cofactor">
    <cofactor evidence="3">
        <name>Mg(2+)</name>
        <dbReference type="ChEBI" id="CHEBI:18420"/>
    </cofactor>
</comment>
<comment type="cofactor">
    <cofactor evidence="2">
        <name>Mn(2+)</name>
        <dbReference type="ChEBI" id="CHEBI:29035"/>
    </cofactor>
</comment>
<name>A0A077LW58_9MICO</name>
<evidence type="ECO:0000256" key="5">
    <source>
        <dbReference type="ARBA" id="ARBA00012438"/>
    </source>
</evidence>
<keyword evidence="15" id="KW-0904">Protein phosphatase</keyword>
<dbReference type="GO" id="GO:0004721">
    <property type="term" value="F:phosphoprotein phosphatase activity"/>
    <property type="evidence" value="ECO:0007669"/>
    <property type="project" value="UniProtKB-KW"/>
</dbReference>
<evidence type="ECO:0000256" key="17">
    <source>
        <dbReference type="ARBA" id="ARBA00023012"/>
    </source>
</evidence>
<evidence type="ECO:0000256" key="18">
    <source>
        <dbReference type="ARBA" id="ARBA00023016"/>
    </source>
</evidence>
<evidence type="ECO:0000256" key="2">
    <source>
        <dbReference type="ARBA" id="ARBA00001936"/>
    </source>
</evidence>
<evidence type="ECO:0000256" key="8">
    <source>
        <dbReference type="ARBA" id="ARBA00022679"/>
    </source>
</evidence>
<evidence type="ECO:0000256" key="21">
    <source>
        <dbReference type="ARBA" id="ARBA00040454"/>
    </source>
</evidence>
<evidence type="ECO:0000256" key="6">
    <source>
        <dbReference type="ARBA" id="ARBA00022475"/>
    </source>
</evidence>
<evidence type="ECO:0000259" key="25">
    <source>
        <dbReference type="PROSITE" id="PS50885"/>
    </source>
</evidence>
<evidence type="ECO:0000256" key="13">
    <source>
        <dbReference type="ARBA" id="ARBA00022840"/>
    </source>
</evidence>
<dbReference type="SUPFAM" id="SSF47384">
    <property type="entry name" value="Homodimeric domain of signal transducing histidine kinase"/>
    <property type="match status" value="1"/>
</dbReference>
<keyword evidence="27" id="KW-1185">Reference proteome</keyword>
<keyword evidence="20" id="KW-0464">Manganese</keyword>
<feature type="domain" description="HAMP" evidence="25">
    <location>
        <begin position="184"/>
        <end position="236"/>
    </location>
</feature>
<comment type="catalytic activity">
    <reaction evidence="1">
        <text>ATP + protein L-histidine = ADP + protein N-phospho-L-histidine.</text>
        <dbReference type="EC" id="2.7.13.3"/>
    </reaction>
</comment>
<dbReference type="InterPro" id="IPR036097">
    <property type="entry name" value="HisK_dim/P_sf"/>
</dbReference>
<dbReference type="SMART" id="SM00387">
    <property type="entry name" value="HATPase_c"/>
    <property type="match status" value="1"/>
</dbReference>
<dbReference type="CDD" id="cd00082">
    <property type="entry name" value="HisKA"/>
    <property type="match status" value="1"/>
</dbReference>
<dbReference type="SMART" id="SM00388">
    <property type="entry name" value="HisKA"/>
    <property type="match status" value="1"/>
</dbReference>
<dbReference type="PROSITE" id="PS50109">
    <property type="entry name" value="HIS_KIN"/>
    <property type="match status" value="1"/>
</dbReference>
<evidence type="ECO:0000313" key="26">
    <source>
        <dbReference type="EMBL" id="CCH77062.1"/>
    </source>
</evidence>
<comment type="caution">
    <text evidence="26">The sequence shown here is derived from an EMBL/GenBank/DDBJ whole genome shotgun (WGS) entry which is preliminary data.</text>
</comment>
<dbReference type="EMBL" id="CAJB01000069">
    <property type="protein sequence ID" value="CCH77062.1"/>
    <property type="molecule type" value="Genomic_DNA"/>
</dbReference>
<dbReference type="EC" id="2.7.13.3" evidence="5"/>
<protein>
    <recommendedName>
        <fullName evidence="21">Signal transduction histidine-protein kinase/phosphatase MprB</fullName>
        <ecNumber evidence="5">2.7.13.3</ecNumber>
    </recommendedName>
    <alternativeName>
        <fullName evidence="22">Mycobacterial persistence regulator B</fullName>
    </alternativeName>
</protein>
<evidence type="ECO:0000256" key="10">
    <source>
        <dbReference type="ARBA" id="ARBA00022741"/>
    </source>
</evidence>
<keyword evidence="18" id="KW-0346">Stress response</keyword>
<evidence type="ECO:0000256" key="3">
    <source>
        <dbReference type="ARBA" id="ARBA00001946"/>
    </source>
</evidence>
<keyword evidence="19" id="KW-0843">Virulence</keyword>
<evidence type="ECO:0000256" key="22">
    <source>
        <dbReference type="ARBA" id="ARBA00041776"/>
    </source>
</evidence>
<keyword evidence="11" id="KW-0418">Kinase</keyword>
<dbReference type="GO" id="GO:0005524">
    <property type="term" value="F:ATP binding"/>
    <property type="evidence" value="ECO:0007669"/>
    <property type="project" value="UniProtKB-KW"/>
</dbReference>
<comment type="subcellular location">
    <subcellularLocation>
        <location evidence="4">Cell membrane</location>
        <topology evidence="4">Multi-pass membrane protein</topology>
    </subcellularLocation>
</comment>
<dbReference type="SMART" id="SM00304">
    <property type="entry name" value="HAMP"/>
    <property type="match status" value="1"/>
</dbReference>
<dbReference type="PANTHER" id="PTHR44936">
    <property type="entry name" value="SENSOR PROTEIN CREC"/>
    <property type="match status" value="1"/>
</dbReference>
<dbReference type="GO" id="GO:0005886">
    <property type="term" value="C:plasma membrane"/>
    <property type="evidence" value="ECO:0007669"/>
    <property type="project" value="UniProtKB-SubCell"/>
</dbReference>
<dbReference type="InterPro" id="IPR005467">
    <property type="entry name" value="His_kinase_dom"/>
</dbReference>
<dbReference type="SUPFAM" id="SSF55874">
    <property type="entry name" value="ATPase domain of HSP90 chaperone/DNA topoisomerase II/histidine kinase"/>
    <property type="match status" value="1"/>
</dbReference>
<keyword evidence="17" id="KW-0902">Two-component regulatory system</keyword>
<dbReference type="CDD" id="cd00075">
    <property type="entry name" value="HATPase"/>
    <property type="match status" value="1"/>
</dbReference>
<evidence type="ECO:0000256" key="20">
    <source>
        <dbReference type="ARBA" id="ARBA00023211"/>
    </source>
</evidence>
<dbReference type="CDD" id="cd06225">
    <property type="entry name" value="HAMP"/>
    <property type="match status" value="1"/>
</dbReference>
<dbReference type="FunFam" id="1.10.287.130:FF:000001">
    <property type="entry name" value="Two-component sensor histidine kinase"/>
    <property type="match status" value="1"/>
</dbReference>
<keyword evidence="8 26" id="KW-0808">Transferase</keyword>
<keyword evidence="14" id="KW-0460">Magnesium</keyword>
<evidence type="ECO:0000256" key="19">
    <source>
        <dbReference type="ARBA" id="ARBA00023026"/>
    </source>
</evidence>
<evidence type="ECO:0000256" key="16">
    <source>
        <dbReference type="ARBA" id="ARBA00022989"/>
    </source>
</evidence>
<keyword evidence="13" id="KW-0067">ATP-binding</keyword>
<dbReference type="Gene3D" id="3.30.565.10">
    <property type="entry name" value="Histidine kinase-like ATPase, C-terminal domain"/>
    <property type="match status" value="1"/>
</dbReference>
<dbReference type="InterPro" id="IPR003661">
    <property type="entry name" value="HisK_dim/P_dom"/>
</dbReference>
<evidence type="ECO:0000259" key="24">
    <source>
        <dbReference type="PROSITE" id="PS50109"/>
    </source>
</evidence>
<dbReference type="GO" id="GO:0000155">
    <property type="term" value="F:phosphorelay sensor kinase activity"/>
    <property type="evidence" value="ECO:0007669"/>
    <property type="project" value="InterPro"/>
</dbReference>
<dbReference type="Gene3D" id="6.10.340.10">
    <property type="match status" value="1"/>
</dbReference>
<evidence type="ECO:0000313" key="27">
    <source>
        <dbReference type="Proteomes" id="UP000035721"/>
    </source>
</evidence>
<dbReference type="InterPro" id="IPR004358">
    <property type="entry name" value="Sig_transdc_His_kin-like_C"/>
</dbReference>
<evidence type="ECO:0000256" key="15">
    <source>
        <dbReference type="ARBA" id="ARBA00022912"/>
    </source>
</evidence>
<evidence type="ECO:0000256" key="4">
    <source>
        <dbReference type="ARBA" id="ARBA00004651"/>
    </source>
</evidence>
<dbReference type="InterPro" id="IPR003660">
    <property type="entry name" value="HAMP_dom"/>
</dbReference>
<organism evidence="26 27">
    <name type="scientific">Nostocoides japonicum T1-X7</name>
    <dbReference type="NCBI Taxonomy" id="1194083"/>
    <lineage>
        <taxon>Bacteria</taxon>
        <taxon>Bacillati</taxon>
        <taxon>Actinomycetota</taxon>
        <taxon>Actinomycetes</taxon>
        <taxon>Micrococcales</taxon>
        <taxon>Intrasporangiaceae</taxon>
        <taxon>Nostocoides</taxon>
    </lineage>
</organism>
<dbReference type="Gene3D" id="1.10.287.130">
    <property type="match status" value="1"/>
</dbReference>
<feature type="domain" description="Histidine kinase" evidence="24">
    <location>
        <begin position="244"/>
        <end position="470"/>
    </location>
</feature>
<keyword evidence="10" id="KW-0547">Nucleotide-binding</keyword>
<dbReference type="InterPro" id="IPR036890">
    <property type="entry name" value="HATPase_C_sf"/>
</dbReference>
<dbReference type="PROSITE" id="PS50885">
    <property type="entry name" value="HAMP"/>
    <property type="match status" value="1"/>
</dbReference>
<evidence type="ECO:0000256" key="23">
    <source>
        <dbReference type="SAM" id="Phobius"/>
    </source>
</evidence>
<evidence type="ECO:0000256" key="14">
    <source>
        <dbReference type="ARBA" id="ARBA00022842"/>
    </source>
</evidence>
<dbReference type="InterPro" id="IPR050980">
    <property type="entry name" value="2C_sensor_his_kinase"/>
</dbReference>
<evidence type="ECO:0000256" key="12">
    <source>
        <dbReference type="ARBA" id="ARBA00022801"/>
    </source>
</evidence>
<evidence type="ECO:0000256" key="9">
    <source>
        <dbReference type="ARBA" id="ARBA00022692"/>
    </source>
</evidence>
<evidence type="ECO:0000256" key="7">
    <source>
        <dbReference type="ARBA" id="ARBA00022553"/>
    </source>
</evidence>
<dbReference type="Proteomes" id="UP000035721">
    <property type="component" value="Unassembled WGS sequence"/>
</dbReference>
<dbReference type="InterPro" id="IPR003594">
    <property type="entry name" value="HATPase_dom"/>
</dbReference>
<dbReference type="Pfam" id="PF00512">
    <property type="entry name" value="HisKA"/>
    <property type="match status" value="1"/>
</dbReference>
<sequence length="470" mass="49694">MAMRTGAMRAMATRRHSVARQTGWAMAAVVVLAVLVSALITAGLVGSHARAETRHSLVLQADQAAAVLDAADPNDVSTTLQVLRRQRTPTAWRAANGVVRGAALARQAYGRLGQPQPSRAASRQTRVDGRLVLVELRPLSRNRVLVMAREVTTFGPEAGFLWRMLAGLVAGLLVAGLAAWWLSRRISGPLRDTAEVAQRLAAGERGVEVPVDGPREVAEVGESVNALAASLERSEGRQREFLMSVSHELRTPLTAIRGFGEALADGVTMGEQARRAGETILAEAGRLERLVGDLLELARVGAVDFSVDVAPVDLRELVEAAAAVWAERARAAGVDFRLEVPDPAYGPVVAPTDPVRLRQVVDGLAENALRVTPAGRPLVLALGVEGPSGADGACLVEVRDGGPGLSEEDREVAFERGALHDRYRGVRRVGTGLGLALVKALVDGLGATITVEPAPLEGGTAFTVRLPRDP</sequence>
<dbReference type="Pfam" id="PF00672">
    <property type="entry name" value="HAMP"/>
    <property type="match status" value="1"/>
</dbReference>
<evidence type="ECO:0000256" key="11">
    <source>
        <dbReference type="ARBA" id="ARBA00022777"/>
    </source>
</evidence>
<keyword evidence="7" id="KW-0597">Phosphoprotein</keyword>
<dbReference type="PANTHER" id="PTHR44936:SF9">
    <property type="entry name" value="SENSOR PROTEIN CREC"/>
    <property type="match status" value="1"/>
</dbReference>
<proteinExistence type="predicted"/>
<dbReference type="AlphaFoldDB" id="A0A077LW58"/>
<keyword evidence="12" id="KW-0378">Hydrolase</keyword>
<feature type="transmembrane region" description="Helical" evidence="23">
    <location>
        <begin position="160"/>
        <end position="182"/>
    </location>
</feature>
<keyword evidence="16 23" id="KW-1133">Transmembrane helix</keyword>
<dbReference type="SUPFAM" id="SSF158472">
    <property type="entry name" value="HAMP domain-like"/>
    <property type="match status" value="1"/>
</dbReference>
<keyword evidence="9 23" id="KW-0812">Transmembrane</keyword>
<accession>A0A077LW58</accession>
<dbReference type="STRING" id="1194083.BN12_1600007"/>
<keyword evidence="23" id="KW-0472">Membrane</keyword>
<keyword evidence="6" id="KW-1003">Cell membrane</keyword>
<dbReference type="PRINTS" id="PR00344">
    <property type="entry name" value="BCTRLSENSOR"/>
</dbReference>
<gene>
    <name evidence="26" type="ORF">BN12_1600007</name>
</gene>
<evidence type="ECO:0000256" key="1">
    <source>
        <dbReference type="ARBA" id="ARBA00000085"/>
    </source>
</evidence>
<reference evidence="26 27" key="1">
    <citation type="journal article" date="2013" name="ISME J.">
        <title>A metabolic model for members of the genus Tetrasphaera involved in enhanced biological phosphorus removal.</title>
        <authorList>
            <person name="Kristiansen R."/>
            <person name="Nguyen H.T.T."/>
            <person name="Saunders A.M."/>
            <person name="Nielsen J.L."/>
            <person name="Wimmer R."/>
            <person name="Le V.Q."/>
            <person name="McIlroy S.J."/>
            <person name="Petrovski S."/>
            <person name="Seviour R.J."/>
            <person name="Calteau A."/>
            <person name="Nielsen K.L."/>
            <person name="Nielsen P.H."/>
        </authorList>
    </citation>
    <scope>NUCLEOTIDE SEQUENCE [LARGE SCALE GENOMIC DNA]</scope>
    <source>
        <strain evidence="26 27">T1-X7</strain>
    </source>
</reference>
<dbReference type="Pfam" id="PF02518">
    <property type="entry name" value="HATPase_c"/>
    <property type="match status" value="1"/>
</dbReference>